<dbReference type="EMBL" id="CABVLY010000019">
    <property type="protein sequence ID" value="VVU51846.1"/>
    <property type="molecule type" value="Genomic_DNA"/>
</dbReference>
<reference evidence="2 3" key="1">
    <citation type="submission" date="2019-09" db="EMBL/GenBank/DDBJ databases">
        <authorList>
            <person name="Depoorter E."/>
        </authorList>
    </citation>
    <scope>NUCLEOTIDE SEQUENCE [LARGE SCALE GENOMIC DNA]</scope>
    <source>
        <strain evidence="2">LMG 20980</strain>
    </source>
</reference>
<dbReference type="GeneID" id="56502634"/>
<gene>
    <name evidence="2" type="ORF">BAN20980_04569</name>
    <name evidence="1" type="ORF">JQK92_26000</name>
</gene>
<accession>A0A6P2GEW3</accession>
<dbReference type="Proteomes" id="UP000755577">
    <property type="component" value="Unassembled WGS sequence"/>
</dbReference>
<evidence type="ECO:0000313" key="2">
    <source>
        <dbReference type="EMBL" id="VVU51846.1"/>
    </source>
</evidence>
<dbReference type="Proteomes" id="UP000494201">
    <property type="component" value="Unassembled WGS sequence"/>
</dbReference>
<dbReference type="AlphaFoldDB" id="A0A6P2GEW3"/>
<dbReference type="RefSeq" id="WP_174927484.1">
    <property type="nucleotide sequence ID" value="NZ_CABVLY010000019.1"/>
</dbReference>
<organism evidence="2 3">
    <name type="scientific">Burkholderia anthina</name>
    <dbReference type="NCBI Taxonomy" id="179879"/>
    <lineage>
        <taxon>Bacteria</taxon>
        <taxon>Pseudomonadati</taxon>
        <taxon>Pseudomonadota</taxon>
        <taxon>Betaproteobacteria</taxon>
        <taxon>Burkholderiales</taxon>
        <taxon>Burkholderiaceae</taxon>
        <taxon>Burkholderia</taxon>
        <taxon>Burkholderia cepacia complex</taxon>
    </lineage>
</organism>
<proteinExistence type="predicted"/>
<keyword evidence="4" id="KW-1185">Reference proteome</keyword>
<evidence type="ECO:0000313" key="4">
    <source>
        <dbReference type="Proteomes" id="UP000755577"/>
    </source>
</evidence>
<name>A0A6P2GEW3_9BURK</name>
<reference evidence="1 4" key="2">
    <citation type="submission" date="2021-02" db="EMBL/GenBank/DDBJ databases">
        <title>Draft genome of the type strains Burkholderia anthina DSM16086.</title>
        <authorList>
            <person name="Hertel R."/>
            <person name="Meissner J."/>
            <person name="Poehlein A."/>
            <person name="Daniel R."/>
            <person name="Commichau F.M."/>
        </authorList>
    </citation>
    <scope>NUCLEOTIDE SEQUENCE [LARGE SCALE GENOMIC DNA]</scope>
    <source>
        <strain evidence="1 4">DSM 16086</strain>
    </source>
</reference>
<dbReference type="EMBL" id="JAFCIQ010000022">
    <property type="protein sequence ID" value="MBM2769872.1"/>
    <property type="molecule type" value="Genomic_DNA"/>
</dbReference>
<protein>
    <submittedName>
        <fullName evidence="2">Uncharacterized protein</fullName>
    </submittedName>
</protein>
<evidence type="ECO:0000313" key="3">
    <source>
        <dbReference type="Proteomes" id="UP000494201"/>
    </source>
</evidence>
<sequence>MKIIVEVKNEILGDSVFWRGDAEDIRQIRNVVAAQLAFHVSRDGKPRSAGMWHVHAEASGDPS</sequence>
<evidence type="ECO:0000313" key="1">
    <source>
        <dbReference type="EMBL" id="MBM2769872.1"/>
    </source>
</evidence>